<proteinExistence type="predicted"/>
<dbReference type="RefSeq" id="WP_323575081.1">
    <property type="nucleotide sequence ID" value="NZ_JAYGJQ010000001.1"/>
</dbReference>
<gene>
    <name evidence="1" type="ORF">SHI21_04895</name>
</gene>
<sequence length="139" mass="16320">MVNSTRAKLSILDQFTPDVLGIFWITASDLNRDLAAFEDFNYLFDGLISQYLYGQENHTEKHAHIFFTENYNERIFLAHLRTKNTTKSQIAGDIDEQIALIQAAKSENKTILVFDKTEDQWHSELKKRYPQFEFRVLEV</sequence>
<name>A0ABU5VR49_9BACT</name>
<accession>A0ABU5VR49</accession>
<evidence type="ECO:0000313" key="2">
    <source>
        <dbReference type="Proteomes" id="UP001302274"/>
    </source>
</evidence>
<comment type="caution">
    <text evidence="1">The sequence shown here is derived from an EMBL/GenBank/DDBJ whole genome shotgun (WGS) entry which is preliminary data.</text>
</comment>
<keyword evidence="2" id="KW-1185">Reference proteome</keyword>
<dbReference type="Proteomes" id="UP001302274">
    <property type="component" value="Unassembled WGS sequence"/>
</dbReference>
<reference evidence="1 2" key="1">
    <citation type="submission" date="2023-11" db="EMBL/GenBank/DDBJ databases">
        <title>A Novel Polar Bacteriovorax (B. antarcticus) Isolated from the Biocrust in Antarctica.</title>
        <authorList>
            <person name="Mun W."/>
            <person name="Choi S.Y."/>
            <person name="Mitchell R.J."/>
        </authorList>
    </citation>
    <scope>NUCLEOTIDE SEQUENCE [LARGE SCALE GENOMIC DNA]</scope>
    <source>
        <strain evidence="1 2">PP10</strain>
    </source>
</reference>
<organism evidence="1 2">
    <name type="scientific">Bacteriovorax antarcticus</name>
    <dbReference type="NCBI Taxonomy" id="3088717"/>
    <lineage>
        <taxon>Bacteria</taxon>
        <taxon>Pseudomonadati</taxon>
        <taxon>Bdellovibrionota</taxon>
        <taxon>Bacteriovoracia</taxon>
        <taxon>Bacteriovoracales</taxon>
        <taxon>Bacteriovoracaceae</taxon>
        <taxon>Bacteriovorax</taxon>
    </lineage>
</organism>
<protein>
    <submittedName>
        <fullName evidence="1">Uncharacterized protein</fullName>
    </submittedName>
</protein>
<dbReference type="EMBL" id="JAYGJQ010000001">
    <property type="protein sequence ID" value="MEA9355521.1"/>
    <property type="molecule type" value="Genomic_DNA"/>
</dbReference>
<evidence type="ECO:0000313" key="1">
    <source>
        <dbReference type="EMBL" id="MEA9355521.1"/>
    </source>
</evidence>